<dbReference type="FunFam" id="1.20.1050.60:FF:000001">
    <property type="entry name" value="Putative alpha-1,2-mannosidase"/>
    <property type="match status" value="1"/>
</dbReference>
<dbReference type="PANTHER" id="PTHR12143:SF43">
    <property type="entry name" value="PUTATIVE-RELATED"/>
    <property type="match status" value="1"/>
</dbReference>
<comment type="caution">
    <text evidence="3">The sequence shown here is derived from an EMBL/GenBank/DDBJ whole genome shotgun (WGS) entry which is preliminary data.</text>
</comment>
<dbReference type="Pfam" id="PF07971">
    <property type="entry name" value="Glyco_hydro_92"/>
    <property type="match status" value="1"/>
</dbReference>
<evidence type="ECO:0000259" key="2">
    <source>
        <dbReference type="Pfam" id="PF17678"/>
    </source>
</evidence>
<evidence type="ECO:0008006" key="5">
    <source>
        <dbReference type="Google" id="ProtNLM"/>
    </source>
</evidence>
<dbReference type="Gene3D" id="2.70.98.10">
    <property type="match status" value="1"/>
</dbReference>
<dbReference type="InterPro" id="IPR008928">
    <property type="entry name" value="6-hairpin_glycosidase_sf"/>
</dbReference>
<evidence type="ECO:0000259" key="1">
    <source>
        <dbReference type="Pfam" id="PF07971"/>
    </source>
</evidence>
<evidence type="ECO:0000313" key="4">
    <source>
        <dbReference type="Proteomes" id="UP001165042"/>
    </source>
</evidence>
<dbReference type="InterPro" id="IPR041371">
    <property type="entry name" value="GH92_N"/>
</dbReference>
<dbReference type="GO" id="GO:0005975">
    <property type="term" value="P:carbohydrate metabolic process"/>
    <property type="evidence" value="ECO:0007669"/>
    <property type="project" value="InterPro"/>
</dbReference>
<name>A0A9W6QKN3_9PSEU</name>
<dbReference type="InterPro" id="IPR012939">
    <property type="entry name" value="Glyco_hydro_92"/>
</dbReference>
<dbReference type="Gene3D" id="1.20.1610.10">
    <property type="entry name" value="alpha-1,2-mannosidases domains"/>
    <property type="match status" value="1"/>
</dbReference>
<dbReference type="GO" id="GO:0030246">
    <property type="term" value="F:carbohydrate binding"/>
    <property type="evidence" value="ECO:0007669"/>
    <property type="project" value="InterPro"/>
</dbReference>
<dbReference type="InterPro" id="IPR005887">
    <property type="entry name" value="GH92_a_mannosidase_put"/>
</dbReference>
<proteinExistence type="predicted"/>
<gene>
    <name evidence="3" type="ORF">Aglo03_10500</name>
</gene>
<keyword evidence="4" id="KW-1185">Reference proteome</keyword>
<reference evidence="3" key="1">
    <citation type="submission" date="2023-02" db="EMBL/GenBank/DDBJ databases">
        <title>Actinokineospora globicatena NBRC 15670.</title>
        <authorList>
            <person name="Ichikawa N."/>
            <person name="Sato H."/>
            <person name="Tonouchi N."/>
        </authorList>
    </citation>
    <scope>NUCLEOTIDE SEQUENCE</scope>
    <source>
        <strain evidence="3">NBRC 15670</strain>
    </source>
</reference>
<dbReference type="SUPFAM" id="SSF48208">
    <property type="entry name" value="Six-hairpin glycosidases"/>
    <property type="match status" value="1"/>
</dbReference>
<dbReference type="EMBL" id="BSSD01000001">
    <property type="protein sequence ID" value="GLW90234.1"/>
    <property type="molecule type" value="Genomic_DNA"/>
</dbReference>
<accession>A0A9W6QKN3</accession>
<dbReference type="InterPro" id="IPR014718">
    <property type="entry name" value="GH-type_carb-bd"/>
</dbReference>
<dbReference type="GO" id="GO:0006516">
    <property type="term" value="P:glycoprotein catabolic process"/>
    <property type="evidence" value="ECO:0007669"/>
    <property type="project" value="TreeGrafter"/>
</dbReference>
<evidence type="ECO:0000313" key="3">
    <source>
        <dbReference type="EMBL" id="GLW90234.1"/>
    </source>
</evidence>
<feature type="domain" description="Glycosyl hydrolase family 92" evidence="1">
    <location>
        <begin position="425"/>
        <end position="897"/>
    </location>
</feature>
<dbReference type="FunFam" id="3.30.2080.10:FF:000001">
    <property type="entry name" value="Alpha-1,2-mannosidase subfamily"/>
    <property type="match status" value="1"/>
</dbReference>
<feature type="domain" description="Glycosyl hydrolase family 92 N-terminal" evidence="2">
    <location>
        <begin position="209"/>
        <end position="418"/>
    </location>
</feature>
<dbReference type="Gene3D" id="1.20.1050.60">
    <property type="entry name" value="alpha-1,2-mannosidase"/>
    <property type="match status" value="1"/>
</dbReference>
<dbReference type="InterPro" id="IPR050883">
    <property type="entry name" value="PNGase"/>
</dbReference>
<dbReference type="AlphaFoldDB" id="A0A9W6QKN3"/>
<protein>
    <recommendedName>
        <fullName evidence="5">Alpha-1,2-mannosidase</fullName>
    </recommendedName>
</protein>
<dbReference type="Gene3D" id="3.30.2080.10">
    <property type="entry name" value="GH92 mannosidase domain"/>
    <property type="match status" value="1"/>
</dbReference>
<sequence length="1035" mass="113313">MIRMPGFRTSFEAADPVPTWTDTPELGARSPAIALRTRLGPGPAKAPAAKPGVGFTGLRALRYEGEGSGAAANRLFWSDQPVTADCVLSYVVFPEFDERYLSTHVALDLVFSDGTRLSDLGAVDQLGYALTARAQGESKALFPDQWNHRAVRLCVAEGKTIARVLLAVDIPDGPASFAGWIDDLAIGPVAAQPTAPVERIVTTRGTHSTGSFSRGNTIPATAVPHGFNFWIPVTNAAVTNWSYEYHRGNTAENRPAVQAIGLSHMPSPWMGDRHTFHFMPTTGTKVGGQARALTFDHANEHAHPYHYLVEFDNGVRAEVAPSDHAAVLRFTYPPGPAHLVLDNVGLGGKVSVNGDTITGYTDVRSGLSVGAGRMYVHGKVDTPIARADHRWRGLARDRTMLVRFPKGTTQVTLRVATSLISPEQAARNLDERDFDAVREDAKAQWAAITDRVEVEGATDDQLTTLYSCLYRLFLYPNSGFENTDAGPRYASPVSPPAVKDGQIYVNNGFWDTYRTCWPAYALLDPVRCGALVDGFVQQYRDGGWVSRWSSPGYANLMTGTSSDVAFADAHGKGVSGFDVRDAYDAAIRNATVVPPDESVGRKGIDRSIFLHYTPTTVNEGMSWALEGCVNDAGIATMAAALGDTANHAYFLDRARHYVHHFDPAVGFFQGRDKTWRWSPQQFDPRVWGYDYTETNGWTAAFGVPHDPIGLAALYGGPAALADKLDEYFATPETAAFPGSYGRPIHEMIEARDVRLGQYGHSNQPAHHIAYLYTQLGRPWRTQEIVRDVLARLYQGSEIGQGYCGDEDNGEMSAWYLFSAMGLYPLRVGLPVYAIGSPLFRRAVVHLDGGDLEVIAHDNSHDNVYVQKLLVNGEPHDHAWIDHDVVAAGARLEFTMGPTPSLWGADRLPEPLGSGPPLRDLTASLPGPLFDDTARTETTVDGPVTVDVAGRVVLYTLTSASAGPDPVAWTLLGSSDGREWRELDRQVEQVFRWRRQTRPFEVTTPEHHRHYRLVFDGPTRLAQVQLLADHEDPGTS</sequence>
<dbReference type="PANTHER" id="PTHR12143">
    <property type="entry name" value="PEPTIDE N-GLYCANASE PNGASE -RELATED"/>
    <property type="match status" value="1"/>
</dbReference>
<organism evidence="3 4">
    <name type="scientific">Actinokineospora globicatena</name>
    <dbReference type="NCBI Taxonomy" id="103729"/>
    <lineage>
        <taxon>Bacteria</taxon>
        <taxon>Bacillati</taxon>
        <taxon>Actinomycetota</taxon>
        <taxon>Actinomycetes</taxon>
        <taxon>Pseudonocardiales</taxon>
        <taxon>Pseudonocardiaceae</taxon>
        <taxon>Actinokineospora</taxon>
    </lineage>
</organism>
<dbReference type="GO" id="GO:0000224">
    <property type="term" value="F:peptide-N4-(N-acetyl-beta-glucosaminyl)asparagine amidase activity"/>
    <property type="evidence" value="ECO:0007669"/>
    <property type="project" value="TreeGrafter"/>
</dbReference>
<dbReference type="NCBIfam" id="TIGR01180">
    <property type="entry name" value="aman2_put"/>
    <property type="match status" value="1"/>
</dbReference>
<dbReference type="Proteomes" id="UP001165042">
    <property type="component" value="Unassembled WGS sequence"/>
</dbReference>
<dbReference type="Pfam" id="PF17678">
    <property type="entry name" value="Glyco_hydro_92N"/>
    <property type="match status" value="1"/>
</dbReference>
<dbReference type="GO" id="GO:0005829">
    <property type="term" value="C:cytosol"/>
    <property type="evidence" value="ECO:0007669"/>
    <property type="project" value="TreeGrafter"/>
</dbReference>